<comment type="caution">
    <text evidence="11">The sequence shown here is derived from an EMBL/GenBank/DDBJ whole genome shotgun (WGS) entry which is preliminary data.</text>
</comment>
<dbReference type="PANTHER" id="PTHR43311:SF2">
    <property type="entry name" value="GLUTAMATE--TRNA LIGASE, MITOCHONDRIAL-RELATED"/>
    <property type="match status" value="1"/>
</dbReference>
<keyword evidence="7 8" id="KW-0030">Aminoacyl-tRNA synthetase</keyword>
<dbReference type="PRINTS" id="PR00987">
    <property type="entry name" value="TRNASYNTHGLU"/>
</dbReference>
<dbReference type="Pfam" id="PF19269">
    <property type="entry name" value="Anticodon_2"/>
    <property type="match status" value="1"/>
</dbReference>
<evidence type="ECO:0000313" key="12">
    <source>
        <dbReference type="Proteomes" id="UP000563524"/>
    </source>
</evidence>
<evidence type="ECO:0000259" key="9">
    <source>
        <dbReference type="Pfam" id="PF00749"/>
    </source>
</evidence>
<dbReference type="GO" id="GO:0006424">
    <property type="term" value="P:glutamyl-tRNA aminoacylation"/>
    <property type="evidence" value="ECO:0007669"/>
    <property type="project" value="UniProtKB-UniRule"/>
</dbReference>
<name>A0A840HYP9_9PROT</name>
<dbReference type="InterPro" id="IPR033910">
    <property type="entry name" value="GluRS_core"/>
</dbReference>
<comment type="subunit">
    <text evidence="8">Monomer.</text>
</comment>
<evidence type="ECO:0000256" key="2">
    <source>
        <dbReference type="ARBA" id="ARBA00022490"/>
    </source>
</evidence>
<keyword evidence="5 8" id="KW-0067">ATP-binding</keyword>
<proteinExistence type="inferred from homology"/>
<dbReference type="GO" id="GO:0004818">
    <property type="term" value="F:glutamate-tRNA ligase activity"/>
    <property type="evidence" value="ECO:0007669"/>
    <property type="project" value="UniProtKB-UniRule"/>
</dbReference>
<dbReference type="RefSeq" id="WP_183815008.1">
    <property type="nucleotide sequence ID" value="NZ_JACHOB010000001.1"/>
</dbReference>
<evidence type="ECO:0000256" key="5">
    <source>
        <dbReference type="ARBA" id="ARBA00022840"/>
    </source>
</evidence>
<dbReference type="SUPFAM" id="SSF52374">
    <property type="entry name" value="Nucleotidylyl transferase"/>
    <property type="match status" value="1"/>
</dbReference>
<dbReference type="InterPro" id="IPR049940">
    <property type="entry name" value="GluQ/Sye"/>
</dbReference>
<keyword evidence="6 8" id="KW-0648">Protein biosynthesis</keyword>
<keyword evidence="3 8" id="KW-0436">Ligase</keyword>
<dbReference type="Proteomes" id="UP000563524">
    <property type="component" value="Unassembled WGS sequence"/>
</dbReference>
<dbReference type="InterPro" id="IPR020751">
    <property type="entry name" value="aa-tRNA-synth_I_codon-bd_sub2"/>
</dbReference>
<evidence type="ECO:0000259" key="10">
    <source>
        <dbReference type="Pfam" id="PF19269"/>
    </source>
</evidence>
<accession>A0A840HYP9</accession>
<gene>
    <name evidence="8" type="primary">gltX</name>
    <name evidence="11" type="ORF">GGQ59_000199</name>
</gene>
<feature type="domain" description="Aminoacyl-tRNA synthetase class I anticodon-binding" evidence="10">
    <location>
        <begin position="321"/>
        <end position="460"/>
    </location>
</feature>
<dbReference type="SUPFAM" id="SSF48163">
    <property type="entry name" value="An anticodon-binding domain of class I aminoacyl-tRNA synthetases"/>
    <property type="match status" value="1"/>
</dbReference>
<comment type="subcellular location">
    <subcellularLocation>
        <location evidence="8">Cytoplasm</location>
    </subcellularLocation>
</comment>
<feature type="short sequence motif" description="'KMSKS' region" evidence="8">
    <location>
        <begin position="239"/>
        <end position="243"/>
    </location>
</feature>
<keyword evidence="2 8" id="KW-0963">Cytoplasm</keyword>
<dbReference type="InterPro" id="IPR014729">
    <property type="entry name" value="Rossmann-like_a/b/a_fold"/>
</dbReference>
<dbReference type="GO" id="GO:0005829">
    <property type="term" value="C:cytosol"/>
    <property type="evidence" value="ECO:0007669"/>
    <property type="project" value="TreeGrafter"/>
</dbReference>
<comment type="catalytic activity">
    <reaction evidence="8">
        <text>tRNA(Glu) + L-glutamate + ATP = L-glutamyl-tRNA(Glu) + AMP + diphosphate</text>
        <dbReference type="Rhea" id="RHEA:23540"/>
        <dbReference type="Rhea" id="RHEA-COMP:9663"/>
        <dbReference type="Rhea" id="RHEA-COMP:9680"/>
        <dbReference type="ChEBI" id="CHEBI:29985"/>
        <dbReference type="ChEBI" id="CHEBI:30616"/>
        <dbReference type="ChEBI" id="CHEBI:33019"/>
        <dbReference type="ChEBI" id="CHEBI:78442"/>
        <dbReference type="ChEBI" id="CHEBI:78520"/>
        <dbReference type="ChEBI" id="CHEBI:456215"/>
        <dbReference type="EC" id="6.1.1.17"/>
    </reaction>
</comment>
<comment type="similarity">
    <text evidence="1 8">Belongs to the class-I aminoacyl-tRNA synthetase family. Glutamate--tRNA ligase type 1 subfamily.</text>
</comment>
<dbReference type="EC" id="6.1.1.17" evidence="8"/>
<dbReference type="GO" id="GO:0000049">
    <property type="term" value="F:tRNA binding"/>
    <property type="evidence" value="ECO:0007669"/>
    <property type="project" value="InterPro"/>
</dbReference>
<dbReference type="InterPro" id="IPR020058">
    <property type="entry name" value="Glu/Gln-tRNA-synth_Ib_cat-dom"/>
</dbReference>
<feature type="short sequence motif" description="'HIGH' region" evidence="8">
    <location>
        <begin position="14"/>
        <end position="24"/>
    </location>
</feature>
<evidence type="ECO:0000256" key="1">
    <source>
        <dbReference type="ARBA" id="ARBA00007894"/>
    </source>
</evidence>
<feature type="binding site" evidence="8">
    <location>
        <position position="242"/>
    </location>
    <ligand>
        <name>ATP</name>
        <dbReference type="ChEBI" id="CHEBI:30616"/>
    </ligand>
</feature>
<reference evidence="11 12" key="1">
    <citation type="submission" date="2020-08" db="EMBL/GenBank/DDBJ databases">
        <title>Genomic Encyclopedia of Type Strains, Phase IV (KMG-IV): sequencing the most valuable type-strain genomes for metagenomic binning, comparative biology and taxonomic classification.</title>
        <authorList>
            <person name="Goeker M."/>
        </authorList>
    </citation>
    <scope>NUCLEOTIDE SEQUENCE [LARGE SCALE GENOMIC DNA]</scope>
    <source>
        <strain evidence="11 12">DSM 102850</strain>
    </source>
</reference>
<protein>
    <recommendedName>
        <fullName evidence="8">Glutamate--tRNA ligase</fullName>
        <ecNumber evidence="8">6.1.1.17</ecNumber>
    </recommendedName>
    <alternativeName>
        <fullName evidence="8">Glutamyl-tRNA synthetase</fullName>
        <shortName evidence="8">GluRS</shortName>
    </alternativeName>
</protein>
<evidence type="ECO:0000256" key="7">
    <source>
        <dbReference type="ARBA" id="ARBA00023146"/>
    </source>
</evidence>
<dbReference type="Pfam" id="PF00749">
    <property type="entry name" value="tRNA-synt_1c"/>
    <property type="match status" value="1"/>
</dbReference>
<dbReference type="Gene3D" id="3.40.50.620">
    <property type="entry name" value="HUPs"/>
    <property type="match status" value="1"/>
</dbReference>
<dbReference type="HAMAP" id="MF_00022">
    <property type="entry name" value="Glu_tRNA_synth_type1"/>
    <property type="match status" value="1"/>
</dbReference>
<organism evidence="11 12">
    <name type="scientific">Parvularcula dongshanensis</name>
    <dbReference type="NCBI Taxonomy" id="1173995"/>
    <lineage>
        <taxon>Bacteria</taxon>
        <taxon>Pseudomonadati</taxon>
        <taxon>Pseudomonadota</taxon>
        <taxon>Alphaproteobacteria</taxon>
        <taxon>Parvularculales</taxon>
        <taxon>Parvularculaceae</taxon>
        <taxon>Parvularcula</taxon>
    </lineage>
</organism>
<dbReference type="CDD" id="cd00808">
    <property type="entry name" value="GluRS_core"/>
    <property type="match status" value="1"/>
</dbReference>
<dbReference type="AlphaFoldDB" id="A0A840HYP9"/>
<evidence type="ECO:0000256" key="6">
    <source>
        <dbReference type="ARBA" id="ARBA00022917"/>
    </source>
</evidence>
<keyword evidence="12" id="KW-1185">Reference proteome</keyword>
<dbReference type="GO" id="GO:0005524">
    <property type="term" value="F:ATP binding"/>
    <property type="evidence" value="ECO:0007669"/>
    <property type="project" value="UniProtKB-UniRule"/>
</dbReference>
<comment type="function">
    <text evidence="8">Catalyzes the attachment of glutamate to tRNA(Glu) in a two-step reaction: glutamate is first activated by ATP to form Glu-AMP and then transferred to the acceptor end of tRNA(Glu).</text>
</comment>
<dbReference type="InterPro" id="IPR000924">
    <property type="entry name" value="Glu/Gln-tRNA-synth"/>
</dbReference>
<dbReference type="EMBL" id="JACHOB010000001">
    <property type="protein sequence ID" value="MBB4657699.1"/>
    <property type="molecule type" value="Genomic_DNA"/>
</dbReference>
<dbReference type="PANTHER" id="PTHR43311">
    <property type="entry name" value="GLUTAMATE--TRNA LIGASE"/>
    <property type="match status" value="1"/>
</dbReference>
<dbReference type="InterPro" id="IPR045462">
    <property type="entry name" value="aa-tRNA-synth_I_cd-bd"/>
</dbReference>
<evidence type="ECO:0000256" key="8">
    <source>
        <dbReference type="HAMAP-Rule" id="MF_00022"/>
    </source>
</evidence>
<comment type="caution">
    <text evidence="8">Lacks conserved residue(s) required for the propagation of feature annotation.</text>
</comment>
<feature type="domain" description="Glutamyl/glutaminyl-tRNA synthetase class Ib catalytic" evidence="9">
    <location>
        <begin position="8"/>
        <end position="290"/>
    </location>
</feature>
<keyword evidence="4 8" id="KW-0547">Nucleotide-binding</keyword>
<dbReference type="PROSITE" id="PS00178">
    <property type="entry name" value="AA_TRNA_LIGASE_I"/>
    <property type="match status" value="1"/>
</dbReference>
<dbReference type="InterPro" id="IPR008925">
    <property type="entry name" value="aa_tRNA-synth_I_cd-bd_sf"/>
</dbReference>
<dbReference type="NCBIfam" id="TIGR00464">
    <property type="entry name" value="gltX_bact"/>
    <property type="match status" value="1"/>
</dbReference>
<dbReference type="InterPro" id="IPR004527">
    <property type="entry name" value="Glu-tRNA-ligase_bac/mito"/>
</dbReference>
<evidence type="ECO:0000256" key="4">
    <source>
        <dbReference type="ARBA" id="ARBA00022741"/>
    </source>
</evidence>
<dbReference type="Gene3D" id="1.10.10.350">
    <property type="match status" value="1"/>
</dbReference>
<dbReference type="InterPro" id="IPR001412">
    <property type="entry name" value="aa-tRNA-synth_I_CS"/>
</dbReference>
<evidence type="ECO:0000313" key="11">
    <source>
        <dbReference type="EMBL" id="MBB4657699.1"/>
    </source>
</evidence>
<evidence type="ECO:0000256" key="3">
    <source>
        <dbReference type="ARBA" id="ARBA00022598"/>
    </source>
</evidence>
<sequence>MSATPTPIVTRFAPSPTGYLHIGGARTALFNWLLARGGPEGSKFLLRIEDTDRARQNDDAASAILEGLRWLGLDWDGEPVSQHSRQARHAEVAQALLEKGGAYKCWLAGEDLEAAKARAREANERFTSPYRDGAPGEGPYSVRLKAPLQGDTVIEDAVQGEVRFPNAALDDVVLLRSDGTPTYMLAVVADDHDMGVTHIVRGDDHLTNAARQKHIYEAMGWGTPLFAHVPLIHGQDGKKLSKRHGALGVEAYADEGFLPDGLFNALLKLGWSHGDDEVITRAQALEWFSLGGIGKAPGRLDPDKMRNLNAHHLQALSDEAFVERALPFLGDVTDAQTAMLLRAAPFLKPRCQLLADAKDAAGFLLAERPLQITGKAEKPLRKEGATEALRLVHDDLSSAQDWSAAALDLRLQSLAETHGLTFGQVGPPVRAALTGGNPSPSLGETLHALGRDEALPRLADRL</sequence>
<dbReference type="GO" id="GO:0008270">
    <property type="term" value="F:zinc ion binding"/>
    <property type="evidence" value="ECO:0007669"/>
    <property type="project" value="InterPro"/>
</dbReference>